<dbReference type="PANTHER" id="PTHR43248">
    <property type="entry name" value="2-SUCCINYL-6-HYDROXY-2,4-CYCLOHEXADIENE-1-CARBOXYLATE SYNTHASE"/>
    <property type="match status" value="1"/>
</dbReference>
<evidence type="ECO:0000256" key="3">
    <source>
        <dbReference type="ARBA" id="ARBA00022801"/>
    </source>
</evidence>
<evidence type="ECO:0000313" key="8">
    <source>
        <dbReference type="Proteomes" id="UP000242427"/>
    </source>
</evidence>
<keyword evidence="2 4" id="KW-0732">Signal</keyword>
<keyword evidence="8" id="KW-1185">Reference proteome</keyword>
<evidence type="ECO:0000259" key="5">
    <source>
        <dbReference type="Pfam" id="PF00561"/>
    </source>
</evidence>
<evidence type="ECO:0000259" key="6">
    <source>
        <dbReference type="Pfam" id="PF08386"/>
    </source>
</evidence>
<evidence type="ECO:0000256" key="2">
    <source>
        <dbReference type="ARBA" id="ARBA00022729"/>
    </source>
</evidence>
<reference evidence="7 8" key="1">
    <citation type="submission" date="2018-03" db="EMBL/GenBank/DDBJ databases">
        <title>Chitinolytic properties of Streptosporangium nondiastaticum TBG75A20.</title>
        <authorList>
            <person name="Gayathri V."/>
            <person name="Shiburaj S."/>
        </authorList>
    </citation>
    <scope>NUCLEOTIDE SEQUENCE [LARGE SCALE GENOMIC DNA]</scope>
    <source>
        <strain evidence="7 8">TBG75A20</strain>
    </source>
</reference>
<dbReference type="InterPro" id="IPR013595">
    <property type="entry name" value="Pept_S33_TAP-like_C"/>
</dbReference>
<feature type="signal peptide" evidence="4">
    <location>
        <begin position="1"/>
        <end position="39"/>
    </location>
</feature>
<dbReference type="InterPro" id="IPR051601">
    <property type="entry name" value="Serine_prot/Carboxylest_S33"/>
</dbReference>
<sequence>MFMNKTRTQTRTRHRRTPRPVRHGVALGALTLLATTALAPATQAAPAPTPSVPAPSVAWQPCAEAPAGYPVQCGTMRVPLDWKKPAGEQTDVKVARVPARDQEHRVGALFFNPGGPGGQGASMLAYGYADTLFKGPLRDRFDIVSLDPRGTGGSRPLDCGPVLDPGQVVLPKSAREYEEMKRNSRARGDRCLARHGDFVRRVDTASVARDMDAFRAALGEQRLTYLGVSYGTYLGATYAQLFPHRIRAMVLDGPLDHASGSSRFMLEEAAVMEGEFDRFSAWCAATASCALHGEDAGKVYDRVVARADRTPIPAPGAKGQPAVNGDWIRMALPNQLVRVRLLEDTLGFDAWAKLAERLAAADRKNDATGLVEGGSYVGDQEIAYTAVSCLDLPPQFTGYADAAARLAQARKVAPRTGAAVEGWVISASCADWPVEPTSPWQPTTVRGAPPVLIAANTHDPSTPLAGGRRLQREIDGSRLLVTDVNGHVSYYNSACARERETAYLISTKIPEQLTCPAPGTAAAAGGRE</sequence>
<dbReference type="OrthoDB" id="3930934at2"/>
<dbReference type="Gene3D" id="3.40.50.1820">
    <property type="entry name" value="alpha/beta hydrolase"/>
    <property type="match status" value="1"/>
</dbReference>
<dbReference type="Pfam" id="PF08386">
    <property type="entry name" value="Abhydrolase_4"/>
    <property type="match status" value="1"/>
</dbReference>
<dbReference type="EMBL" id="PXWG01000044">
    <property type="protein sequence ID" value="PSJ27377.1"/>
    <property type="molecule type" value="Genomic_DNA"/>
</dbReference>
<gene>
    <name evidence="7" type="ORF">B7P34_17935</name>
</gene>
<evidence type="ECO:0000313" key="7">
    <source>
        <dbReference type="EMBL" id="PSJ27377.1"/>
    </source>
</evidence>
<keyword evidence="3 7" id="KW-0378">Hydrolase</keyword>
<proteinExistence type="inferred from homology"/>
<evidence type="ECO:0000256" key="1">
    <source>
        <dbReference type="ARBA" id="ARBA00010088"/>
    </source>
</evidence>
<evidence type="ECO:0000256" key="4">
    <source>
        <dbReference type="SAM" id="SignalP"/>
    </source>
</evidence>
<dbReference type="GO" id="GO:0016787">
    <property type="term" value="F:hydrolase activity"/>
    <property type="evidence" value="ECO:0007669"/>
    <property type="project" value="UniProtKB-KW"/>
</dbReference>
<feature type="domain" description="AB hydrolase-1" evidence="5">
    <location>
        <begin position="108"/>
        <end position="295"/>
    </location>
</feature>
<dbReference type="InterPro" id="IPR000073">
    <property type="entry name" value="AB_hydrolase_1"/>
</dbReference>
<accession>A0A9X7JPB2</accession>
<feature type="chain" id="PRO_5040795446" evidence="4">
    <location>
        <begin position="40"/>
        <end position="528"/>
    </location>
</feature>
<organism evidence="7 8">
    <name type="scientific">Streptosporangium nondiastaticum</name>
    <dbReference type="NCBI Taxonomy" id="35764"/>
    <lineage>
        <taxon>Bacteria</taxon>
        <taxon>Bacillati</taxon>
        <taxon>Actinomycetota</taxon>
        <taxon>Actinomycetes</taxon>
        <taxon>Streptosporangiales</taxon>
        <taxon>Streptosporangiaceae</taxon>
        <taxon>Streptosporangium</taxon>
    </lineage>
</organism>
<dbReference type="AlphaFoldDB" id="A0A9X7JPB2"/>
<dbReference type="SUPFAM" id="SSF53474">
    <property type="entry name" value="alpha/beta-Hydrolases"/>
    <property type="match status" value="1"/>
</dbReference>
<name>A0A9X7JPB2_9ACTN</name>
<comment type="similarity">
    <text evidence="1">Belongs to the peptidase S33 family.</text>
</comment>
<feature type="domain" description="Peptidase S33 tripeptidyl aminopeptidase-like C-terminal" evidence="6">
    <location>
        <begin position="426"/>
        <end position="512"/>
    </location>
</feature>
<protein>
    <submittedName>
        <fullName evidence="7">Alpha/beta hydrolase</fullName>
    </submittedName>
</protein>
<dbReference type="InterPro" id="IPR029058">
    <property type="entry name" value="AB_hydrolase_fold"/>
</dbReference>
<dbReference type="Pfam" id="PF00561">
    <property type="entry name" value="Abhydrolase_1"/>
    <property type="match status" value="1"/>
</dbReference>
<dbReference type="Proteomes" id="UP000242427">
    <property type="component" value="Unassembled WGS sequence"/>
</dbReference>
<comment type="caution">
    <text evidence="7">The sequence shown here is derived from an EMBL/GenBank/DDBJ whole genome shotgun (WGS) entry which is preliminary data.</text>
</comment>
<dbReference type="PANTHER" id="PTHR43248:SF29">
    <property type="entry name" value="TRIPEPTIDYL AMINOPEPTIDASE"/>
    <property type="match status" value="1"/>
</dbReference>